<accession>A0A540MHT4</accession>
<dbReference type="Proteomes" id="UP000315295">
    <property type="component" value="Unassembled WGS sequence"/>
</dbReference>
<reference evidence="1 2" key="1">
    <citation type="journal article" date="2019" name="G3 (Bethesda)">
        <title>Sequencing of a Wild Apple (Malus baccata) Genome Unravels the Differences Between Cultivated and Wild Apple Species Regarding Disease Resistance and Cold Tolerance.</title>
        <authorList>
            <person name="Chen X."/>
        </authorList>
    </citation>
    <scope>NUCLEOTIDE SEQUENCE [LARGE SCALE GENOMIC DNA]</scope>
    <source>
        <strain evidence="2">cv. Shandingzi</strain>
        <tissue evidence="1">Leaves</tissue>
    </source>
</reference>
<comment type="caution">
    <text evidence="1">The sequence shown here is derived from an EMBL/GenBank/DDBJ whole genome shotgun (WGS) entry which is preliminary data.</text>
</comment>
<name>A0A540MHT4_MALBA</name>
<keyword evidence="2" id="KW-1185">Reference proteome</keyword>
<proteinExistence type="predicted"/>
<dbReference type="AlphaFoldDB" id="A0A540MHT4"/>
<dbReference type="EMBL" id="VIEB01000255">
    <property type="protein sequence ID" value="TQD98316.1"/>
    <property type="molecule type" value="Genomic_DNA"/>
</dbReference>
<evidence type="ECO:0000313" key="1">
    <source>
        <dbReference type="EMBL" id="TQD98316.1"/>
    </source>
</evidence>
<sequence>MIVIGLCIFHWGKYRSTYKEEARAEEERLRWRFNLRRRFKLWSKFELMRGTLCMYRRKSIMYELLTSTITQTTEATEPTAQASCHVPRRRIS</sequence>
<protein>
    <submittedName>
        <fullName evidence="1">Uncharacterized protein</fullName>
    </submittedName>
</protein>
<evidence type="ECO:0000313" key="2">
    <source>
        <dbReference type="Proteomes" id="UP000315295"/>
    </source>
</evidence>
<organism evidence="1 2">
    <name type="scientific">Malus baccata</name>
    <name type="common">Siberian crab apple</name>
    <name type="synonym">Pyrus baccata</name>
    <dbReference type="NCBI Taxonomy" id="106549"/>
    <lineage>
        <taxon>Eukaryota</taxon>
        <taxon>Viridiplantae</taxon>
        <taxon>Streptophyta</taxon>
        <taxon>Embryophyta</taxon>
        <taxon>Tracheophyta</taxon>
        <taxon>Spermatophyta</taxon>
        <taxon>Magnoliopsida</taxon>
        <taxon>eudicotyledons</taxon>
        <taxon>Gunneridae</taxon>
        <taxon>Pentapetalae</taxon>
        <taxon>rosids</taxon>
        <taxon>fabids</taxon>
        <taxon>Rosales</taxon>
        <taxon>Rosaceae</taxon>
        <taxon>Amygdaloideae</taxon>
        <taxon>Maleae</taxon>
        <taxon>Malus</taxon>
    </lineage>
</organism>
<gene>
    <name evidence="1" type="ORF">C1H46_016137</name>
</gene>